<dbReference type="EMBL" id="CP011805">
    <property type="protein sequence ID" value="AKM06807.1"/>
    <property type="molecule type" value="Genomic_DNA"/>
</dbReference>
<dbReference type="Proteomes" id="UP000037643">
    <property type="component" value="Chromosome"/>
</dbReference>
<sequence length="128" mass="13779">MFALALTFAMTSTPTAGTAHLTLGDETTVHQIAACALTPEGAMPARLLIEDTDVTVIVSRADHVQIISVIRDDKNWTTTRMNMGGKWVDRGQPAEPIVKEWGTLIRAEATLSDTGNSGERQVSVVARC</sequence>
<evidence type="ECO:0000313" key="1">
    <source>
        <dbReference type="EMBL" id="AKM06807.1"/>
    </source>
</evidence>
<keyword evidence="2" id="KW-1185">Reference proteome</keyword>
<dbReference type="KEGG" id="amx:AM2010_724"/>
<dbReference type="RefSeq" id="WP_047805918.1">
    <property type="nucleotide sequence ID" value="NZ_CP011805.1"/>
</dbReference>
<accession>A0A0G3X6J1</accession>
<organism evidence="1 2">
    <name type="scientific">Pelagerythrobacter marensis</name>
    <dbReference type="NCBI Taxonomy" id="543877"/>
    <lineage>
        <taxon>Bacteria</taxon>
        <taxon>Pseudomonadati</taxon>
        <taxon>Pseudomonadota</taxon>
        <taxon>Alphaproteobacteria</taxon>
        <taxon>Sphingomonadales</taxon>
        <taxon>Erythrobacteraceae</taxon>
        <taxon>Pelagerythrobacter</taxon>
    </lineage>
</organism>
<evidence type="ECO:0000313" key="2">
    <source>
        <dbReference type="Proteomes" id="UP000037643"/>
    </source>
</evidence>
<name>A0A0G3X6J1_9SPHN</name>
<gene>
    <name evidence="1" type="ORF">AM2010_724</name>
</gene>
<dbReference type="AlphaFoldDB" id="A0A0G3X6J1"/>
<protein>
    <submittedName>
        <fullName evidence="1">Uncharacterized protein</fullName>
    </submittedName>
</protein>
<proteinExistence type="predicted"/>
<dbReference type="PATRIC" id="fig|543877.4.peg.731"/>
<dbReference type="STRING" id="543877.AM2010_724"/>
<dbReference type="OrthoDB" id="7428023at2"/>
<reference evidence="1 2" key="1">
    <citation type="submission" date="2015-06" db="EMBL/GenBank/DDBJ databases">
        <authorList>
            <person name="Kim K.M."/>
        </authorList>
    </citation>
    <scope>NUCLEOTIDE SEQUENCE [LARGE SCALE GENOMIC DNA]</scope>
    <source>
        <strain evidence="1 2">KCTC 22370</strain>
    </source>
</reference>